<dbReference type="EMBL" id="PYGA01000013">
    <property type="protein sequence ID" value="PSK95928.1"/>
    <property type="molecule type" value="Genomic_DNA"/>
</dbReference>
<organism evidence="2 3">
    <name type="scientific">Murinocardiopsis flavida</name>
    <dbReference type="NCBI Taxonomy" id="645275"/>
    <lineage>
        <taxon>Bacteria</taxon>
        <taxon>Bacillati</taxon>
        <taxon>Actinomycetota</taxon>
        <taxon>Actinomycetes</taxon>
        <taxon>Streptosporangiales</taxon>
        <taxon>Nocardiopsidaceae</taxon>
        <taxon>Murinocardiopsis</taxon>
    </lineage>
</organism>
<reference evidence="2 3" key="1">
    <citation type="submission" date="2018-03" db="EMBL/GenBank/DDBJ databases">
        <title>Genomic Encyclopedia of Archaeal and Bacterial Type Strains, Phase II (KMG-II): from individual species to whole genera.</title>
        <authorList>
            <person name="Goeker M."/>
        </authorList>
    </citation>
    <scope>NUCLEOTIDE SEQUENCE [LARGE SCALE GENOMIC DNA]</scope>
    <source>
        <strain evidence="2 3">DSM 45312</strain>
    </source>
</reference>
<name>A0A2P8DFE3_9ACTN</name>
<evidence type="ECO:0000313" key="2">
    <source>
        <dbReference type="EMBL" id="PSK95928.1"/>
    </source>
</evidence>
<sequence>MKNRIAARLAAGVFLAAALLTGSAATASADEVQDLFNYCQYIKFNSPLCSDF</sequence>
<dbReference type="Proteomes" id="UP000240542">
    <property type="component" value="Unassembled WGS sequence"/>
</dbReference>
<dbReference type="AlphaFoldDB" id="A0A2P8DFE3"/>
<keyword evidence="1" id="KW-0732">Signal</keyword>
<accession>A0A2P8DFE3</accession>
<gene>
    <name evidence="2" type="ORF">CLV63_11391</name>
</gene>
<proteinExistence type="predicted"/>
<comment type="caution">
    <text evidence="2">The sequence shown here is derived from an EMBL/GenBank/DDBJ whole genome shotgun (WGS) entry which is preliminary data.</text>
</comment>
<feature type="signal peptide" evidence="1">
    <location>
        <begin position="1"/>
        <end position="29"/>
    </location>
</feature>
<keyword evidence="3" id="KW-1185">Reference proteome</keyword>
<dbReference type="RefSeq" id="WP_170134262.1">
    <property type="nucleotide sequence ID" value="NZ_PYGA01000013.1"/>
</dbReference>
<evidence type="ECO:0000256" key="1">
    <source>
        <dbReference type="SAM" id="SignalP"/>
    </source>
</evidence>
<feature type="chain" id="PRO_5015159599" evidence="1">
    <location>
        <begin position="30"/>
        <end position="52"/>
    </location>
</feature>
<protein>
    <submittedName>
        <fullName evidence="2">Uncharacterized protein</fullName>
    </submittedName>
</protein>
<evidence type="ECO:0000313" key="3">
    <source>
        <dbReference type="Proteomes" id="UP000240542"/>
    </source>
</evidence>